<gene>
    <name evidence="2" type="ORF">L0C25_06735</name>
</gene>
<evidence type="ECO:0000256" key="1">
    <source>
        <dbReference type="SAM" id="SignalP"/>
    </source>
</evidence>
<evidence type="ECO:0000313" key="3">
    <source>
        <dbReference type="Proteomes" id="UP001164390"/>
    </source>
</evidence>
<protein>
    <submittedName>
        <fullName evidence="2">Uncharacterized protein</fullName>
    </submittedName>
</protein>
<name>A0AA46YNJ9_9ACTN</name>
<organism evidence="2 3">
    <name type="scientific">Solicola gregarius</name>
    <dbReference type="NCBI Taxonomy" id="2908642"/>
    <lineage>
        <taxon>Bacteria</taxon>
        <taxon>Bacillati</taxon>
        <taxon>Actinomycetota</taxon>
        <taxon>Actinomycetes</taxon>
        <taxon>Propionibacteriales</taxon>
        <taxon>Nocardioidaceae</taxon>
        <taxon>Solicola</taxon>
    </lineage>
</organism>
<dbReference type="EMBL" id="CP094970">
    <property type="protein sequence ID" value="UYM06763.1"/>
    <property type="molecule type" value="Genomic_DNA"/>
</dbReference>
<dbReference type="RefSeq" id="WP_271635682.1">
    <property type="nucleotide sequence ID" value="NZ_CP094970.1"/>
</dbReference>
<dbReference type="KEGG" id="sgrg:L0C25_06735"/>
<feature type="signal peptide" evidence="1">
    <location>
        <begin position="1"/>
        <end position="24"/>
    </location>
</feature>
<accession>A0AA46YNJ9</accession>
<keyword evidence="3" id="KW-1185">Reference proteome</keyword>
<evidence type="ECO:0000313" key="2">
    <source>
        <dbReference type="EMBL" id="UYM06763.1"/>
    </source>
</evidence>
<proteinExistence type="predicted"/>
<dbReference type="Proteomes" id="UP001164390">
    <property type="component" value="Chromosome"/>
</dbReference>
<keyword evidence="1" id="KW-0732">Signal</keyword>
<feature type="chain" id="PRO_5041388118" evidence="1">
    <location>
        <begin position="25"/>
        <end position="198"/>
    </location>
</feature>
<dbReference type="AlphaFoldDB" id="A0AA46YNJ9"/>
<sequence length="198" mass="22428">MRKTVRAITISTALFGGLFGVSAAADDAKVVVQRDRTGDVRTKSPTKAEEHSPRFVKQSVDLKRVRYQVDRAAPVPKIRVTYEARNVLRADVVRNQEFRTHLADEDRYSFAWFHSKDHGPVEVWQYDRGGLFEVKCPRARVKLLPGPRKNRVVQVVPVRCLVATDGAYLRSSARVLPFDPKRFVSSDNAPETGLVKLR</sequence>
<reference evidence="2" key="1">
    <citation type="submission" date="2022-01" db="EMBL/GenBank/DDBJ databases">
        <title>Nocardioidaceae gen. sp. A5X3R13.</title>
        <authorList>
            <person name="Lopez Marin M.A."/>
            <person name="Uhlik O."/>
        </authorList>
    </citation>
    <scope>NUCLEOTIDE SEQUENCE</scope>
    <source>
        <strain evidence="2">A5X3R13</strain>
    </source>
</reference>